<dbReference type="PANTHER" id="PTHR38340:SF1">
    <property type="entry name" value="S-LAYER PROTEIN"/>
    <property type="match status" value="1"/>
</dbReference>
<sequence length="165" mass="18198">MTSKNDKITIKDFYVGSSYEDGTLLNTQDNKHKIINKFIFADQTELNYEEFHKLSYNGKDSDDLIYGINSNDVINGGKGNDTIYARDGDDTLYGNDGDDSIDAGLGNDILNGDLGNDILIGGSGNDKLQGGDGDDKYIFNLGDGKDIITERELSEPYLIRQDSFD</sequence>
<dbReference type="InterPro" id="IPR001343">
    <property type="entry name" value="Hemolysn_Ca-bd"/>
</dbReference>
<evidence type="ECO:0000313" key="3">
    <source>
        <dbReference type="EMBL" id="MCZ6160698.1"/>
    </source>
</evidence>
<comment type="caution">
    <text evidence="3">The sequence shown here is derived from an EMBL/GenBank/DDBJ whole genome shotgun (WGS) entry which is preliminary data.</text>
</comment>
<dbReference type="GO" id="GO:0005576">
    <property type="term" value="C:extracellular region"/>
    <property type="evidence" value="ECO:0007669"/>
    <property type="project" value="UniProtKB-SubCell"/>
</dbReference>
<accession>A0A9Q4KJB8</accession>
<reference evidence="3" key="1">
    <citation type="submission" date="2022-12" db="EMBL/GenBank/DDBJ databases">
        <title>Species Delineation and Comparative Genomics within the Campylobacter ureolyticus Complex.</title>
        <authorList>
            <person name="Maki J."/>
            <person name="Howard M."/>
            <person name="Connelly S."/>
            <person name="Hardy D.J."/>
            <person name="Cameron A."/>
        </authorList>
    </citation>
    <scope>NUCLEOTIDE SEQUENCE</scope>
    <source>
        <strain evidence="3">URMC_787</strain>
    </source>
</reference>
<dbReference type="AlphaFoldDB" id="A0A9Q4KJB8"/>
<dbReference type="Pfam" id="PF00353">
    <property type="entry name" value="HemolysinCabind"/>
    <property type="match status" value="2"/>
</dbReference>
<dbReference type="InterPro" id="IPR011049">
    <property type="entry name" value="Serralysin-like_metalloprot_C"/>
</dbReference>
<dbReference type="EMBL" id="JAPXGO010000023">
    <property type="protein sequence ID" value="MCZ6160698.1"/>
    <property type="molecule type" value="Genomic_DNA"/>
</dbReference>
<dbReference type="PRINTS" id="PR00313">
    <property type="entry name" value="CABNDNGRPT"/>
</dbReference>
<feature type="non-terminal residue" evidence="3">
    <location>
        <position position="165"/>
    </location>
</feature>
<organism evidence="3 4">
    <name type="scientific">Campylobacter ureolyticus</name>
    <dbReference type="NCBI Taxonomy" id="827"/>
    <lineage>
        <taxon>Bacteria</taxon>
        <taxon>Pseudomonadati</taxon>
        <taxon>Campylobacterota</taxon>
        <taxon>Epsilonproteobacteria</taxon>
        <taxon>Campylobacterales</taxon>
        <taxon>Campylobacteraceae</taxon>
        <taxon>Campylobacter</taxon>
    </lineage>
</organism>
<comment type="subcellular location">
    <subcellularLocation>
        <location evidence="1">Secreted</location>
    </subcellularLocation>
</comment>
<dbReference type="RefSeq" id="WP_415271041.1">
    <property type="nucleotide sequence ID" value="NZ_JAPXGO010000023.1"/>
</dbReference>
<evidence type="ECO:0000313" key="4">
    <source>
        <dbReference type="Proteomes" id="UP001075225"/>
    </source>
</evidence>
<dbReference type="InterPro" id="IPR050557">
    <property type="entry name" value="RTX_toxin/Mannuronan_C5-epim"/>
</dbReference>
<evidence type="ECO:0000256" key="1">
    <source>
        <dbReference type="ARBA" id="ARBA00004613"/>
    </source>
</evidence>
<dbReference type="Proteomes" id="UP001075225">
    <property type="component" value="Unassembled WGS sequence"/>
</dbReference>
<evidence type="ECO:0000256" key="2">
    <source>
        <dbReference type="ARBA" id="ARBA00022525"/>
    </source>
</evidence>
<name>A0A9Q4KJB8_9BACT</name>
<keyword evidence="2" id="KW-0964">Secreted</keyword>
<dbReference type="GO" id="GO:0005509">
    <property type="term" value="F:calcium ion binding"/>
    <property type="evidence" value="ECO:0007669"/>
    <property type="project" value="InterPro"/>
</dbReference>
<dbReference type="SUPFAM" id="SSF51120">
    <property type="entry name" value="beta-Roll"/>
    <property type="match status" value="1"/>
</dbReference>
<dbReference type="PROSITE" id="PS00330">
    <property type="entry name" value="HEMOLYSIN_CALCIUM"/>
    <property type="match status" value="2"/>
</dbReference>
<proteinExistence type="predicted"/>
<dbReference type="PANTHER" id="PTHR38340">
    <property type="entry name" value="S-LAYER PROTEIN"/>
    <property type="match status" value="1"/>
</dbReference>
<dbReference type="InterPro" id="IPR018511">
    <property type="entry name" value="Hemolysin-typ_Ca-bd_CS"/>
</dbReference>
<protein>
    <submittedName>
        <fullName evidence="3">Uncharacterized protein</fullName>
    </submittedName>
</protein>
<gene>
    <name evidence="3" type="ORF">O6B32_09475</name>
</gene>
<dbReference type="Gene3D" id="2.150.10.10">
    <property type="entry name" value="Serralysin-like metalloprotease, C-terminal"/>
    <property type="match status" value="1"/>
</dbReference>